<sequence>MRFRLRALRWCLEQGRSDHKKTYPCQGGSSWLGGAWQNLGAEPASRRLGYRKISTRGRRRRIEKFQPTHRFRGRCRLTRKRPHLASRCHRRNRRREVCTCRWGPSHRDRYGRRPGADAH</sequence>
<dbReference type="HOGENOM" id="CLU_2057440_0_0_11"/>
<keyword evidence="2" id="KW-1185">Reference proteome</keyword>
<accession>Q8NQ69</accession>
<dbReference type="AlphaFoldDB" id="Q8NQ69"/>
<proteinExistence type="predicted"/>
<evidence type="ECO:0000313" key="1">
    <source>
        <dbReference type="EMBL" id="BAB98963.1"/>
    </source>
</evidence>
<reference evidence="2" key="1">
    <citation type="journal article" date="2003" name="Appl. Microbiol. Biotechnol.">
        <title>The Corynebacterium glutamicum genome: features and impacts on biotechnological processes.</title>
        <authorList>
            <person name="Ikeda M."/>
            <person name="Nakagawa S."/>
        </authorList>
    </citation>
    <scope>NUCLEOTIDE SEQUENCE [LARGE SCALE GENOMIC DNA]</scope>
    <source>
        <strain evidence="2">ATCC 13032 / DSM 20300 / BCRC 11384 / JCM 1318 / LMG 3730 / NCIMB 10025</strain>
    </source>
</reference>
<evidence type="ECO:0000313" key="2">
    <source>
        <dbReference type="Proteomes" id="UP000000582"/>
    </source>
</evidence>
<dbReference type="Proteomes" id="UP000000582">
    <property type="component" value="Chromosome"/>
</dbReference>
<organism evidence="1 2">
    <name type="scientific">Corynebacterium glutamicum (strain ATCC 13032 / DSM 20300 / JCM 1318 / BCRC 11384 / CCUG 27702 / LMG 3730 / NBRC 12168 / NCIMB 10025 / NRRL B-2784 / 534)</name>
    <dbReference type="NCBI Taxonomy" id="196627"/>
    <lineage>
        <taxon>Bacteria</taxon>
        <taxon>Bacillati</taxon>
        <taxon>Actinomycetota</taxon>
        <taxon>Actinomycetes</taxon>
        <taxon>Mycobacteriales</taxon>
        <taxon>Corynebacteriaceae</taxon>
        <taxon>Corynebacterium</taxon>
    </lineage>
</organism>
<name>Q8NQ69_CORGL</name>
<dbReference type="BioCyc" id="CORYNE:G18NG-11155-MONOMER"/>
<gene>
    <name evidence="1" type="ordered locus">Cgl1570</name>
</gene>
<dbReference type="KEGG" id="cgl:Cgl1570"/>
<dbReference type="EMBL" id="BA000036">
    <property type="protein sequence ID" value="BAB98963.1"/>
    <property type="molecule type" value="Genomic_DNA"/>
</dbReference>
<protein>
    <submittedName>
        <fullName evidence="1">Uncharacterized protein</fullName>
    </submittedName>
</protein>